<sequence>MGQSVGLESARGLARARASIAGIVALALLALSACTTAPPRNPAPEAALASLAAAHPYGIDGPGLRFWADDISDEDIERVLADRGDILAERLRSRDAADRDRAWLALSGGGADGAFGAGLLAGWTTRGDRPDFRIVTGVSTGAIVALFAFLGPDYDPVLREIYTTYDTEDLVARAILAGLLGGSAVLDTSGYRRLIDQYIDDAVVERLAGEQMRGRALLIGTTNLDASRPVVWNLTAIAATGHPMAKTLIRDVIQASSAIPGAFPPQIIPVETAGGRYDEMHVDGGATQQVMLFSPELSVREIDRRLGLDVARTIYVIINNKLRKPYAPVRPRLAAIAGGAMSSLIGGSGAGDIYKIFAIAERDGIALRVTSIPRDFEAEAEELFDPAYMTALYQTGLKLGEEGVAWLPHPPDFRPRER</sequence>
<evidence type="ECO:0000256" key="2">
    <source>
        <dbReference type="ARBA" id="ARBA00022963"/>
    </source>
</evidence>
<accession>A0A1H4FFZ9</accession>
<dbReference type="InterPro" id="IPR016035">
    <property type="entry name" value="Acyl_Trfase/lysoPLipase"/>
</dbReference>
<keyword evidence="2 4" id="KW-0442">Lipid degradation</keyword>
<proteinExistence type="predicted"/>
<dbReference type="InterPro" id="IPR002641">
    <property type="entry name" value="PNPLA_dom"/>
</dbReference>
<dbReference type="PROSITE" id="PS51635">
    <property type="entry name" value="PNPLA"/>
    <property type="match status" value="1"/>
</dbReference>
<evidence type="ECO:0000256" key="4">
    <source>
        <dbReference type="PROSITE-ProRule" id="PRU01161"/>
    </source>
</evidence>
<dbReference type="GO" id="GO:0016787">
    <property type="term" value="F:hydrolase activity"/>
    <property type="evidence" value="ECO:0007669"/>
    <property type="project" value="UniProtKB-UniRule"/>
</dbReference>
<feature type="short sequence motif" description="GXGXXG" evidence="4">
    <location>
        <begin position="108"/>
        <end position="113"/>
    </location>
</feature>
<feature type="short sequence motif" description="DGA/G" evidence="4">
    <location>
        <begin position="283"/>
        <end position="285"/>
    </location>
</feature>
<feature type="short sequence motif" description="GXSXG" evidence="4">
    <location>
        <begin position="137"/>
        <end position="141"/>
    </location>
</feature>
<evidence type="ECO:0000259" key="5">
    <source>
        <dbReference type="PROSITE" id="PS51635"/>
    </source>
</evidence>
<feature type="active site" description="Proton acceptor" evidence="4">
    <location>
        <position position="283"/>
    </location>
</feature>
<evidence type="ECO:0000313" key="6">
    <source>
        <dbReference type="EMBL" id="SEA95760.1"/>
    </source>
</evidence>
<dbReference type="STRING" id="89524.SAMN05444370_12140"/>
<dbReference type="RefSeq" id="WP_175479008.1">
    <property type="nucleotide sequence ID" value="NZ_FNQM01000021.1"/>
</dbReference>
<gene>
    <name evidence="6" type="ORF">SAMN05444370_12140</name>
</gene>
<dbReference type="Pfam" id="PF01734">
    <property type="entry name" value="Patatin"/>
    <property type="match status" value="1"/>
</dbReference>
<dbReference type="AlphaFoldDB" id="A0A1H4FFZ9"/>
<protein>
    <submittedName>
        <fullName evidence="6">Patatin-like phospholipase</fullName>
    </submittedName>
</protein>
<dbReference type="GO" id="GO:0016042">
    <property type="term" value="P:lipid catabolic process"/>
    <property type="evidence" value="ECO:0007669"/>
    <property type="project" value="UniProtKB-UniRule"/>
</dbReference>
<dbReference type="InterPro" id="IPR050301">
    <property type="entry name" value="NTE"/>
</dbReference>
<organism evidence="6 7">
    <name type="scientific">Rubrimonas cliftonensis</name>
    <dbReference type="NCBI Taxonomy" id="89524"/>
    <lineage>
        <taxon>Bacteria</taxon>
        <taxon>Pseudomonadati</taxon>
        <taxon>Pseudomonadota</taxon>
        <taxon>Alphaproteobacteria</taxon>
        <taxon>Rhodobacterales</taxon>
        <taxon>Paracoccaceae</taxon>
        <taxon>Rubrimonas</taxon>
    </lineage>
</organism>
<dbReference type="PANTHER" id="PTHR14226:SF74">
    <property type="entry name" value="BLR4684 PROTEIN"/>
    <property type="match status" value="1"/>
</dbReference>
<evidence type="ECO:0000313" key="7">
    <source>
        <dbReference type="Proteomes" id="UP000198703"/>
    </source>
</evidence>
<feature type="domain" description="PNPLA" evidence="5">
    <location>
        <begin position="104"/>
        <end position="298"/>
    </location>
</feature>
<keyword evidence="1 4" id="KW-0378">Hydrolase</keyword>
<dbReference type="EMBL" id="FNQM01000021">
    <property type="protein sequence ID" value="SEA95760.1"/>
    <property type="molecule type" value="Genomic_DNA"/>
</dbReference>
<reference evidence="6 7" key="1">
    <citation type="submission" date="2016-10" db="EMBL/GenBank/DDBJ databases">
        <authorList>
            <person name="de Groot N.N."/>
        </authorList>
    </citation>
    <scope>NUCLEOTIDE SEQUENCE [LARGE SCALE GENOMIC DNA]</scope>
    <source>
        <strain evidence="6 7">DSM 15345</strain>
    </source>
</reference>
<keyword evidence="7" id="KW-1185">Reference proteome</keyword>
<dbReference type="SUPFAM" id="SSF52151">
    <property type="entry name" value="FabD/lysophospholipase-like"/>
    <property type="match status" value="1"/>
</dbReference>
<evidence type="ECO:0000256" key="3">
    <source>
        <dbReference type="ARBA" id="ARBA00023098"/>
    </source>
</evidence>
<dbReference type="Gene3D" id="3.40.1090.10">
    <property type="entry name" value="Cytosolic phospholipase A2 catalytic domain"/>
    <property type="match status" value="2"/>
</dbReference>
<feature type="active site" description="Nucleophile" evidence="4">
    <location>
        <position position="139"/>
    </location>
</feature>
<dbReference type="Proteomes" id="UP000198703">
    <property type="component" value="Unassembled WGS sequence"/>
</dbReference>
<dbReference type="PANTHER" id="PTHR14226">
    <property type="entry name" value="NEUROPATHY TARGET ESTERASE/SWISS CHEESE D.MELANOGASTER"/>
    <property type="match status" value="1"/>
</dbReference>
<evidence type="ECO:0000256" key="1">
    <source>
        <dbReference type="ARBA" id="ARBA00022801"/>
    </source>
</evidence>
<name>A0A1H4FFZ9_9RHOB</name>
<keyword evidence="3 4" id="KW-0443">Lipid metabolism</keyword>